<dbReference type="PANTHER" id="PTHR47691">
    <property type="entry name" value="REGULATOR-RELATED"/>
    <property type="match status" value="1"/>
</dbReference>
<feature type="domain" description="OmpR/PhoB-type" evidence="7">
    <location>
        <begin position="1"/>
        <end position="97"/>
    </location>
</feature>
<dbReference type="InterPro" id="IPR019734">
    <property type="entry name" value="TPR_rpt"/>
</dbReference>
<gene>
    <name evidence="8" type="ORF">FDA94_01560</name>
</gene>
<dbReference type="AlphaFoldDB" id="A0A4U3MSP0"/>
<evidence type="ECO:0000256" key="6">
    <source>
        <dbReference type="SAM" id="MobiDB-lite"/>
    </source>
</evidence>
<dbReference type="SUPFAM" id="SSF48452">
    <property type="entry name" value="TPR-like"/>
    <property type="match status" value="3"/>
</dbReference>
<protein>
    <recommendedName>
        <fullName evidence="7">OmpR/PhoB-type domain-containing protein</fullName>
    </recommendedName>
</protein>
<dbReference type="InterPro" id="IPR001867">
    <property type="entry name" value="OmpR/PhoB-type_DNA-bd"/>
</dbReference>
<feature type="DNA-binding region" description="OmpR/PhoB-type" evidence="5">
    <location>
        <begin position="1"/>
        <end position="97"/>
    </location>
</feature>
<dbReference type="InterPro" id="IPR002182">
    <property type="entry name" value="NB-ARC"/>
</dbReference>
<dbReference type="InterPro" id="IPR005158">
    <property type="entry name" value="BTAD"/>
</dbReference>
<dbReference type="CDD" id="cd00383">
    <property type="entry name" value="trans_reg_C"/>
    <property type="match status" value="1"/>
</dbReference>
<dbReference type="InterPro" id="IPR027417">
    <property type="entry name" value="P-loop_NTPase"/>
</dbReference>
<dbReference type="EMBL" id="SZQA01000001">
    <property type="protein sequence ID" value="TKK91497.1"/>
    <property type="molecule type" value="Genomic_DNA"/>
</dbReference>
<comment type="caution">
    <text evidence="8">The sequence shown here is derived from an EMBL/GenBank/DDBJ whole genome shotgun (WGS) entry which is preliminary data.</text>
</comment>
<dbReference type="Pfam" id="PF03704">
    <property type="entry name" value="BTAD"/>
    <property type="match status" value="1"/>
</dbReference>
<dbReference type="GO" id="GO:0003677">
    <property type="term" value="F:DNA binding"/>
    <property type="evidence" value="ECO:0007669"/>
    <property type="project" value="UniProtKB-UniRule"/>
</dbReference>
<dbReference type="SMART" id="SM01043">
    <property type="entry name" value="BTAD"/>
    <property type="match status" value="1"/>
</dbReference>
<dbReference type="Gene3D" id="3.40.50.300">
    <property type="entry name" value="P-loop containing nucleotide triphosphate hydrolases"/>
    <property type="match status" value="1"/>
</dbReference>
<dbReference type="SMART" id="SM00028">
    <property type="entry name" value="TPR"/>
    <property type="match status" value="3"/>
</dbReference>
<evidence type="ECO:0000313" key="9">
    <source>
        <dbReference type="Proteomes" id="UP000308705"/>
    </source>
</evidence>
<dbReference type="Pfam" id="PF25872">
    <property type="entry name" value="HTH_77"/>
    <property type="match status" value="1"/>
</dbReference>
<dbReference type="OrthoDB" id="33864at2"/>
<proteinExistence type="inferred from homology"/>
<dbReference type="PRINTS" id="PR00364">
    <property type="entry name" value="DISEASERSIST"/>
</dbReference>
<feature type="compositionally biased region" description="Basic and acidic residues" evidence="6">
    <location>
        <begin position="287"/>
        <end position="303"/>
    </location>
</feature>
<keyword evidence="9" id="KW-1185">Reference proteome</keyword>
<organism evidence="8 9">
    <name type="scientific">Herbidospora galbida</name>
    <dbReference type="NCBI Taxonomy" id="2575442"/>
    <lineage>
        <taxon>Bacteria</taxon>
        <taxon>Bacillati</taxon>
        <taxon>Actinomycetota</taxon>
        <taxon>Actinomycetes</taxon>
        <taxon>Streptosporangiales</taxon>
        <taxon>Streptosporangiaceae</taxon>
        <taxon>Herbidospora</taxon>
    </lineage>
</organism>
<dbReference type="GO" id="GO:0000160">
    <property type="term" value="P:phosphorelay signal transduction system"/>
    <property type="evidence" value="ECO:0007669"/>
    <property type="project" value="InterPro"/>
</dbReference>
<dbReference type="PANTHER" id="PTHR47691:SF3">
    <property type="entry name" value="HTH-TYPE TRANSCRIPTIONAL REGULATOR RV0890C-RELATED"/>
    <property type="match status" value="1"/>
</dbReference>
<dbReference type="Gene3D" id="1.25.40.10">
    <property type="entry name" value="Tetratricopeptide repeat domain"/>
    <property type="match status" value="3"/>
</dbReference>
<evidence type="ECO:0000313" key="8">
    <source>
        <dbReference type="EMBL" id="TKK91497.1"/>
    </source>
</evidence>
<dbReference type="Pfam" id="PF00931">
    <property type="entry name" value="NB-ARC"/>
    <property type="match status" value="1"/>
</dbReference>
<reference evidence="8 9" key="1">
    <citation type="submission" date="2019-04" db="EMBL/GenBank/DDBJ databases">
        <title>Herbidospora sp. NEAU-GS14.nov., a novel actinomycete isolated from soil.</title>
        <authorList>
            <person name="Han L."/>
        </authorList>
    </citation>
    <scope>NUCLEOTIDE SEQUENCE [LARGE SCALE GENOMIC DNA]</scope>
    <source>
        <strain evidence="8 9">NEAU-GS14</strain>
    </source>
</reference>
<evidence type="ECO:0000259" key="7">
    <source>
        <dbReference type="PROSITE" id="PS51755"/>
    </source>
</evidence>
<accession>A0A4U3MSP0</accession>
<dbReference type="SUPFAM" id="SSF52540">
    <property type="entry name" value="P-loop containing nucleoside triphosphate hydrolases"/>
    <property type="match status" value="1"/>
</dbReference>
<dbReference type="RefSeq" id="WP_137245185.1">
    <property type="nucleotide sequence ID" value="NZ_SZQA01000001.1"/>
</dbReference>
<feature type="compositionally biased region" description="Low complexity" evidence="6">
    <location>
        <begin position="255"/>
        <end position="268"/>
    </location>
</feature>
<dbReference type="SMART" id="SM00862">
    <property type="entry name" value="Trans_reg_C"/>
    <property type="match status" value="1"/>
</dbReference>
<dbReference type="GO" id="GO:0006355">
    <property type="term" value="P:regulation of DNA-templated transcription"/>
    <property type="evidence" value="ECO:0007669"/>
    <property type="project" value="InterPro"/>
</dbReference>
<dbReference type="PROSITE" id="PS51755">
    <property type="entry name" value="OMPR_PHOB"/>
    <property type="match status" value="1"/>
</dbReference>
<evidence type="ECO:0000256" key="1">
    <source>
        <dbReference type="ARBA" id="ARBA00005820"/>
    </source>
</evidence>
<evidence type="ECO:0000256" key="4">
    <source>
        <dbReference type="ARBA" id="ARBA00023163"/>
    </source>
</evidence>
<comment type="similarity">
    <text evidence="1">Belongs to the AfsR/DnrI/RedD regulatory family.</text>
</comment>
<dbReference type="InterPro" id="IPR036388">
    <property type="entry name" value="WH-like_DNA-bd_sf"/>
</dbReference>
<name>A0A4U3MSP0_9ACTN</name>
<dbReference type="InterPro" id="IPR058852">
    <property type="entry name" value="HTH_77"/>
</dbReference>
<dbReference type="Proteomes" id="UP000308705">
    <property type="component" value="Unassembled WGS sequence"/>
</dbReference>
<dbReference type="CDD" id="cd15831">
    <property type="entry name" value="BTAD"/>
    <property type="match status" value="1"/>
</dbReference>
<dbReference type="SUPFAM" id="SSF46894">
    <property type="entry name" value="C-terminal effector domain of the bipartite response regulators"/>
    <property type="match status" value="1"/>
</dbReference>
<dbReference type="GO" id="GO:0043531">
    <property type="term" value="F:ADP binding"/>
    <property type="evidence" value="ECO:0007669"/>
    <property type="project" value="InterPro"/>
</dbReference>
<keyword evidence="4" id="KW-0804">Transcription</keyword>
<dbReference type="InterPro" id="IPR011990">
    <property type="entry name" value="TPR-like_helical_dom_sf"/>
</dbReference>
<dbReference type="Pfam" id="PF00486">
    <property type="entry name" value="Trans_reg_C"/>
    <property type="match status" value="1"/>
</dbReference>
<dbReference type="FunFam" id="1.25.40.10:FF:000222">
    <property type="entry name" value="SARP family transcriptional regulator"/>
    <property type="match status" value="1"/>
</dbReference>
<feature type="region of interest" description="Disordered" evidence="6">
    <location>
        <begin position="247"/>
        <end position="402"/>
    </location>
</feature>
<keyword evidence="2" id="KW-0805">Transcription regulation</keyword>
<evidence type="ECO:0000256" key="5">
    <source>
        <dbReference type="PROSITE-ProRule" id="PRU01091"/>
    </source>
</evidence>
<dbReference type="Gene3D" id="1.10.10.10">
    <property type="entry name" value="Winged helix-like DNA-binding domain superfamily/Winged helix DNA-binding domain"/>
    <property type="match status" value="1"/>
</dbReference>
<keyword evidence="3 5" id="KW-0238">DNA-binding</keyword>
<evidence type="ECO:0000256" key="3">
    <source>
        <dbReference type="ARBA" id="ARBA00023125"/>
    </source>
</evidence>
<dbReference type="InterPro" id="IPR016032">
    <property type="entry name" value="Sig_transdc_resp-reg_C-effctor"/>
</dbReference>
<evidence type="ECO:0000256" key="2">
    <source>
        <dbReference type="ARBA" id="ARBA00023015"/>
    </source>
</evidence>
<sequence>MASDMRVALLGSVEVTSGGRTSSPPRSRLRAVLGLLALRAGRVVPVEALIDGLHGEDPPPAATRTLHAHVSYLRRSLSDLGAREIVETRSPGYRLALPESSVDVFRFQQGVSAGRAALAAGDAMTAATTLGTTLAMWRGDALADCDVHGWAHGESGRLRELRMAATEDLLDARIRLGDHRATAAELEALVTVDPLREHLWELLMTAHALAGRQADALRVYQRVRRVLLDELGLEPGPELRRLEAAVLSGEPLSDTAPPTATARRTGPGPTAPDRRAEPGGRPGSTAPDRRGEPGPTAPDRRSEPSGQPGPTIPDRRSEPSGQPGPTAPDRQGEPVGEPGVAARATARPTVSPVPSRAPGGVLPPRLAYRGESSSAARAPGAAPPPRLAYRSPAGGTRRPGAAPLGSMAIRHVAAPQVESRPAAAALSPTVPAVVTRLIGRDADLAHVSQLVAAQRLVTLTGPGGVGKTRLAGAVAAQTGDLFDRVEMVELAGVATAEFVVPAVADALAVHATGARGLEAALAEALRGRRVLLVLDNCEHVAAEVAYLAHWLLGRAAGVHLLVTSREVLHVSGEVVRPVRPLTGHGPELFLERAGLSSDLSREDVAALERICAELDGLPLALELAAARARVLSLREIADRLNDRFSLLTGGPRTALPRHRGLRAACEWSFQLLDDEERDLMAVLSVFTGGFDLAAAAAVAGHHDELAVLDTLARLVDKSLLTADVTPAGARYRMLETIRRFAAETLGDGERARQAHAGHFLKLAEEAERGLRGATLVAALDRMSAEHANLRAALGYASGDRALRLAVATWRYLYLRGHYSEGRQWLESTLSGEAPTPLRAKALVGLATLTAYQCDYATATGHAERVLEIEEDPGALSLLGEIARETGRHDDAIAHHERAMGHHETRGDTWGVGFQLELMALAGWLAARWDEARDWATRAHDVFAGLGDKERLGWTLLDLAAVDHYTGRDPSARLREAERLFGEVGFPEGQGWTENLLALTALGRGEVATATAHLRTALRIQRDLGDLCRGASLVEAMARAAYLAGETRRAAELVGGASVIRTAIGSPVPPAERADLDELRASLAETLGEPAYREALAAGRGQTVPAVITVAIES</sequence>